<gene>
    <name evidence="2" type="ORF">IFJ75_18100</name>
</gene>
<dbReference type="Proteomes" id="UP000663918">
    <property type="component" value="Chromosome"/>
</dbReference>
<dbReference type="Gene3D" id="3.90.420.10">
    <property type="entry name" value="Oxidoreductase, molybdopterin-binding domain"/>
    <property type="match status" value="1"/>
</dbReference>
<name>A0A975GXZ7_9CAUL</name>
<dbReference type="InterPro" id="IPR036374">
    <property type="entry name" value="OxRdtase_Mopterin-bd_sf"/>
</dbReference>
<proteinExistence type="predicted"/>
<evidence type="ECO:0000313" key="2">
    <source>
        <dbReference type="EMBL" id="QTC93414.1"/>
    </source>
</evidence>
<evidence type="ECO:0000313" key="3">
    <source>
        <dbReference type="Proteomes" id="UP000663918"/>
    </source>
</evidence>
<dbReference type="EMBL" id="CP062222">
    <property type="protein sequence ID" value="QTC93414.1"/>
    <property type="molecule type" value="Genomic_DNA"/>
</dbReference>
<feature type="signal peptide" evidence="1">
    <location>
        <begin position="1"/>
        <end position="17"/>
    </location>
</feature>
<protein>
    <submittedName>
        <fullName evidence="2">Molybdopterin-binding oxidoreductase</fullName>
    </submittedName>
</protein>
<organism evidence="2 3">
    <name type="scientific">Brevundimonas goettingensis</name>
    <dbReference type="NCBI Taxonomy" id="2774190"/>
    <lineage>
        <taxon>Bacteria</taxon>
        <taxon>Pseudomonadati</taxon>
        <taxon>Pseudomonadota</taxon>
        <taxon>Alphaproteobacteria</taxon>
        <taxon>Caulobacterales</taxon>
        <taxon>Caulobacteraceae</taxon>
        <taxon>Brevundimonas</taxon>
    </lineage>
</organism>
<dbReference type="SUPFAM" id="SSF56524">
    <property type="entry name" value="Oxidoreductase molybdopterin-binding domain"/>
    <property type="match status" value="1"/>
</dbReference>
<accession>A0A975GXZ7</accession>
<dbReference type="AlphaFoldDB" id="A0A975GXZ7"/>
<keyword evidence="3" id="KW-1185">Reference proteome</keyword>
<feature type="chain" id="PRO_5037915083" evidence="1">
    <location>
        <begin position="18"/>
        <end position="161"/>
    </location>
</feature>
<reference evidence="2" key="1">
    <citation type="submission" date="2020-09" db="EMBL/GenBank/DDBJ databases">
        <title>Brevundimonas sp. LVF2 isolated from a puddle in Goettingen, Germany.</title>
        <authorList>
            <person name="Friedrich I."/>
            <person name="Klassen A."/>
            <person name="Hannes N."/>
            <person name="Schneider D."/>
            <person name="Hertel R."/>
            <person name="Daniel R."/>
        </authorList>
    </citation>
    <scope>NUCLEOTIDE SEQUENCE</scope>
    <source>
        <strain evidence="2">LVF2</strain>
    </source>
</reference>
<keyword evidence="1" id="KW-0732">Signal</keyword>
<sequence>MLALVAACFALAGPAAAQSVALRGADGGVTTLEAPELAALPRVSIPLTIYGEAHVFEGPLLIDVLTATGIQTGAALRGPALAQAVVVRAADGYAVVFGLAELDPGTRPNRIILADTVDGAPLKAGDGPFRLVAEGDLRPARSVRQVTAVEVVRLSTSGTHP</sequence>
<dbReference type="KEGG" id="bgoe:IFJ75_18100"/>
<evidence type="ECO:0000256" key="1">
    <source>
        <dbReference type="SAM" id="SignalP"/>
    </source>
</evidence>